<proteinExistence type="predicted"/>
<dbReference type="Pfam" id="PF13004">
    <property type="entry name" value="BACON"/>
    <property type="match status" value="1"/>
</dbReference>
<evidence type="ECO:0000313" key="4">
    <source>
        <dbReference type="Proteomes" id="UP000664265"/>
    </source>
</evidence>
<sequence length="415" mass="44196">MKKYSIFKYVVCTMALIAVLGACSDNSESILLGSDDRLYFSSAEDGRTFTVCASGAWQITTEVQWLSFSKSNGEGDGRTRERIIVSAAHNTGAARQASFQLSAAGKTLVVNCEQEEGHPFKLGTASLSSSLQVGQSATGVSVNIPYEYGYKGMKLGLHVSLGGEAAEGLTVEDETITLEAATGTFSIPIGGTPARSGKLTVTISTDQADVAPVSLNTTVNDRIILEQHFDLCVYGGDFVGGHPGTMPTWIKDGNGKNIPPEPLGNLQSRTANQDGSNDLFATMAHSYLISKGLEDWEGSKVYERPGYIKLGTASAVGKIVTPAFGALGKDKSNVEVALRVAEWVDEEGGSLVISFEGSGTPSIATYTYKHVKAKAGSEWEDVRFTIRDASADTRIIFTTKGNKRFAIDDIVVSVK</sequence>
<protein>
    <submittedName>
        <fullName evidence="3">BACON domain-containing protein</fullName>
    </submittedName>
</protein>
<evidence type="ECO:0000256" key="1">
    <source>
        <dbReference type="SAM" id="SignalP"/>
    </source>
</evidence>
<dbReference type="InterPro" id="IPR013783">
    <property type="entry name" value="Ig-like_fold"/>
</dbReference>
<accession>A0ABS3M3C7</accession>
<organism evidence="3 4">
    <name type="scientific">Prevotella illustrans</name>
    <dbReference type="NCBI Taxonomy" id="2800387"/>
    <lineage>
        <taxon>Bacteria</taxon>
        <taxon>Pseudomonadati</taxon>
        <taxon>Bacteroidota</taxon>
        <taxon>Bacteroidia</taxon>
        <taxon>Bacteroidales</taxon>
        <taxon>Prevotellaceae</taxon>
        <taxon>Prevotella</taxon>
    </lineage>
</organism>
<dbReference type="EMBL" id="JAERMS010000004">
    <property type="protein sequence ID" value="MBO1362635.1"/>
    <property type="molecule type" value="Genomic_DNA"/>
</dbReference>
<reference evidence="3 4" key="1">
    <citation type="submission" date="2021-01" db="EMBL/GenBank/DDBJ databases">
        <title>Prevotella A2931 sp. nov.</title>
        <authorList>
            <person name="Buhl M."/>
            <person name="Oberhettinger P."/>
        </authorList>
    </citation>
    <scope>NUCLEOTIDE SEQUENCE [LARGE SCALE GENOMIC DNA]</scope>
    <source>
        <strain evidence="3 4">A2931</strain>
    </source>
</reference>
<dbReference type="InterPro" id="IPR024361">
    <property type="entry name" value="BACON"/>
</dbReference>
<dbReference type="Gene3D" id="2.60.40.10">
    <property type="entry name" value="Immunoglobulins"/>
    <property type="match status" value="1"/>
</dbReference>
<dbReference type="Proteomes" id="UP000664265">
    <property type="component" value="Unassembled WGS sequence"/>
</dbReference>
<evidence type="ECO:0000313" key="3">
    <source>
        <dbReference type="EMBL" id="MBO1362635.1"/>
    </source>
</evidence>
<evidence type="ECO:0000259" key="2">
    <source>
        <dbReference type="Pfam" id="PF13004"/>
    </source>
</evidence>
<feature type="domain" description="BACON" evidence="2">
    <location>
        <begin position="56"/>
        <end position="111"/>
    </location>
</feature>
<feature type="chain" id="PRO_5046817779" evidence="1">
    <location>
        <begin position="25"/>
        <end position="415"/>
    </location>
</feature>
<gene>
    <name evidence="3" type="ORF">JHU38_02380</name>
</gene>
<keyword evidence="4" id="KW-1185">Reference proteome</keyword>
<dbReference type="PROSITE" id="PS51257">
    <property type="entry name" value="PROKAR_LIPOPROTEIN"/>
    <property type="match status" value="1"/>
</dbReference>
<name>A0ABS3M3C7_9BACT</name>
<dbReference type="CDD" id="cd14948">
    <property type="entry name" value="BACON"/>
    <property type="match status" value="1"/>
</dbReference>
<keyword evidence="1" id="KW-0732">Signal</keyword>
<dbReference type="RefSeq" id="WP_107582622.1">
    <property type="nucleotide sequence ID" value="NZ_JAERMS010000004.1"/>
</dbReference>
<comment type="caution">
    <text evidence="3">The sequence shown here is derived from an EMBL/GenBank/DDBJ whole genome shotgun (WGS) entry which is preliminary data.</text>
</comment>
<feature type="signal peptide" evidence="1">
    <location>
        <begin position="1"/>
        <end position="24"/>
    </location>
</feature>